<reference evidence="2" key="1">
    <citation type="submission" date="2023-10" db="EMBL/GenBank/DDBJ databases">
        <title>Genome assembly of Pristionchus species.</title>
        <authorList>
            <person name="Yoshida K."/>
            <person name="Sommer R.J."/>
        </authorList>
    </citation>
    <scope>NUCLEOTIDE SEQUENCE</scope>
    <source>
        <strain evidence="2">RS5133</strain>
    </source>
</reference>
<dbReference type="EMBL" id="BTSY01000004">
    <property type="protein sequence ID" value="GMT21389.1"/>
    <property type="molecule type" value="Genomic_DNA"/>
</dbReference>
<keyword evidence="3" id="KW-1185">Reference proteome</keyword>
<organism evidence="2 3">
    <name type="scientific">Pristionchus fissidentatus</name>
    <dbReference type="NCBI Taxonomy" id="1538716"/>
    <lineage>
        <taxon>Eukaryota</taxon>
        <taxon>Metazoa</taxon>
        <taxon>Ecdysozoa</taxon>
        <taxon>Nematoda</taxon>
        <taxon>Chromadorea</taxon>
        <taxon>Rhabditida</taxon>
        <taxon>Rhabditina</taxon>
        <taxon>Diplogasteromorpha</taxon>
        <taxon>Diplogasteroidea</taxon>
        <taxon>Neodiplogasteridae</taxon>
        <taxon>Pristionchus</taxon>
    </lineage>
</organism>
<feature type="non-terminal residue" evidence="2">
    <location>
        <position position="174"/>
    </location>
</feature>
<feature type="non-terminal residue" evidence="2">
    <location>
        <position position="1"/>
    </location>
</feature>
<proteinExistence type="predicted"/>
<name>A0AAV5VSN6_9BILA</name>
<evidence type="ECO:0000313" key="2">
    <source>
        <dbReference type="EMBL" id="GMT21389.1"/>
    </source>
</evidence>
<evidence type="ECO:0000256" key="1">
    <source>
        <dbReference type="SAM" id="MobiDB-lite"/>
    </source>
</evidence>
<evidence type="ECO:0008006" key="4">
    <source>
        <dbReference type="Google" id="ProtNLM"/>
    </source>
</evidence>
<dbReference type="Proteomes" id="UP001432322">
    <property type="component" value="Unassembled WGS sequence"/>
</dbReference>
<feature type="region of interest" description="Disordered" evidence="1">
    <location>
        <begin position="1"/>
        <end position="20"/>
    </location>
</feature>
<accession>A0AAV5VSN6</accession>
<dbReference type="AlphaFoldDB" id="A0AAV5VSN6"/>
<sequence length="174" mass="19402">SIPGQIRTDGRPSGHGQRRTRPCSFFTFAVRRPALSGFATLEISNPNNYQNLKVNSSPMNFHWFLILPLTSALKFLCYSPRFASSHVNFMGKLTDSLIAAGHEVIPKNQRAIRDWDERECGSWSTLGKFLGIGASSRRCGSRSAERLSHIPGCWRGFGRSDSMLLSRRESIGAL</sequence>
<protein>
    <recommendedName>
        <fullName evidence="4">Glucuronosyltransferase</fullName>
    </recommendedName>
</protein>
<evidence type="ECO:0000313" key="3">
    <source>
        <dbReference type="Proteomes" id="UP001432322"/>
    </source>
</evidence>
<gene>
    <name evidence="2" type="ORF">PFISCL1PPCAC_12686</name>
</gene>
<comment type="caution">
    <text evidence="2">The sequence shown here is derived from an EMBL/GenBank/DDBJ whole genome shotgun (WGS) entry which is preliminary data.</text>
</comment>